<accession>A0ABR7WKZ5</accession>
<dbReference type="Proteomes" id="UP000606600">
    <property type="component" value="Unassembled WGS sequence"/>
</dbReference>
<gene>
    <name evidence="1" type="ORF">IDJ77_04165</name>
</gene>
<keyword evidence="2" id="KW-1185">Reference proteome</keyword>
<evidence type="ECO:0000313" key="2">
    <source>
        <dbReference type="Proteomes" id="UP000606600"/>
    </source>
</evidence>
<name>A0ABR7WKZ5_9SPHI</name>
<sequence length="176" mass="19269">MKQINLNILKDGTVGLSPGAGGNLAEAASVCLDFNGHPRVIVMPAEGHFEDDYEFTCSEVSEIMRNSFSDMQEATEYGACGIALSIVATETSMIAKRSVKGTGFDYWLGTQTESFPFQEFARLEVSGIITGTEQQTGYRLTEKLKQTKVSDDKETYLPAYAVVVEFSNPRTLSGIR</sequence>
<dbReference type="EMBL" id="JACWMY010000002">
    <property type="protein sequence ID" value="MBD1362997.1"/>
    <property type="molecule type" value="Genomic_DNA"/>
</dbReference>
<organism evidence="1 2">
    <name type="scientific">Mucilaginibacter pankratovii</name>
    <dbReference type="NCBI Taxonomy" id="2772110"/>
    <lineage>
        <taxon>Bacteria</taxon>
        <taxon>Pseudomonadati</taxon>
        <taxon>Bacteroidota</taxon>
        <taxon>Sphingobacteriia</taxon>
        <taxon>Sphingobacteriales</taxon>
        <taxon>Sphingobacteriaceae</taxon>
        <taxon>Mucilaginibacter</taxon>
    </lineage>
</organism>
<reference evidence="1 2" key="1">
    <citation type="submission" date="2020-09" db="EMBL/GenBank/DDBJ databases">
        <title>Novel species of Mucilaginibacter isolated from a glacier on the Tibetan Plateau.</title>
        <authorList>
            <person name="Liu Q."/>
            <person name="Xin Y.-H."/>
        </authorList>
    </citation>
    <scope>NUCLEOTIDE SEQUENCE [LARGE SCALE GENOMIC DNA]</scope>
    <source>
        <strain evidence="1 2">ZT4R22</strain>
    </source>
</reference>
<evidence type="ECO:0000313" key="1">
    <source>
        <dbReference type="EMBL" id="MBD1362997.1"/>
    </source>
</evidence>
<dbReference type="RefSeq" id="WP_191187672.1">
    <property type="nucleotide sequence ID" value="NZ_JACWMY010000002.1"/>
</dbReference>
<protein>
    <submittedName>
        <fullName evidence="1">Uncharacterized protein</fullName>
    </submittedName>
</protein>
<comment type="caution">
    <text evidence="1">The sequence shown here is derived from an EMBL/GenBank/DDBJ whole genome shotgun (WGS) entry which is preliminary data.</text>
</comment>
<proteinExistence type="predicted"/>